<organism evidence="1 2">
    <name type="scientific">Mycobacterium phage Tonenili</name>
    <dbReference type="NCBI Taxonomy" id="1891703"/>
    <lineage>
        <taxon>Viruses</taxon>
        <taxon>Duplodnaviria</taxon>
        <taxon>Heunggongvirae</taxon>
        <taxon>Uroviricota</taxon>
        <taxon>Caudoviricetes</taxon>
        <taxon>Ceeclamvirinae</taxon>
        <taxon>Bixzunavirus</taxon>
        <taxon>Bixzunavirus tonenili</taxon>
    </lineage>
</organism>
<gene>
    <name evidence="1" type="ORF">SEA_TONENILI_165</name>
</gene>
<protein>
    <submittedName>
        <fullName evidence="1">Uncharacterized protein</fullName>
    </submittedName>
</protein>
<dbReference type="RefSeq" id="YP_009288025.1">
    <property type="nucleotide sequence ID" value="NC_031080.1"/>
</dbReference>
<accession>A0A1C9EHF5</accession>
<evidence type="ECO:0000313" key="2">
    <source>
        <dbReference type="Proteomes" id="UP000204231"/>
    </source>
</evidence>
<dbReference type="EMBL" id="KX752698">
    <property type="protein sequence ID" value="AON96912.1"/>
    <property type="molecule type" value="Genomic_DNA"/>
</dbReference>
<proteinExistence type="predicted"/>
<dbReference type="KEGG" id="vg:29066563"/>
<evidence type="ECO:0000313" key="1">
    <source>
        <dbReference type="EMBL" id="AON96912.1"/>
    </source>
</evidence>
<reference evidence="1 2" key="1">
    <citation type="submission" date="2016-08" db="EMBL/GenBank/DDBJ databases">
        <authorList>
            <person name="Acevedo E."/>
            <person name="Azhar M."/>
            <person name="Golebiewska U.P."/>
            <person name="Grzywna D."/>
            <person name="Guardiola R."/>
            <person name="Jackson O."/>
            <person name="John N."/>
            <person name="Kanavatsas C."/>
            <person name="Khan S."/>
            <person name="Leong J."/>
            <person name="Mansilla E."/>
            <person name="Muladjanov Y."/>
            <person name="Nouel J."/>
            <person name="Oh S."/>
            <person name="Oppedisano M."/>
            <person name="Sajid A."/>
            <person name="Samper M."/>
            <person name="Ugbeva O."/>
            <person name="Delesalle V.A."/>
            <person name="Garlena R.A."/>
            <person name="Russell D.A."/>
            <person name="Pope W.H."/>
            <person name="Jacobs-Sera D."/>
            <person name="Hendrix R.W."/>
            <person name="Hatfull G.F."/>
        </authorList>
    </citation>
    <scope>NUCLEOTIDE SEQUENCE [LARGE SCALE GENOMIC DNA]</scope>
</reference>
<sequence>MMKSAEELRPGDVLPDGSVVRRAWVATNPRFVMIELEGDSVRTSYRYAKYNVKPRGDLMRQLKE</sequence>
<keyword evidence="2" id="KW-1185">Reference proteome</keyword>
<name>A0A1C9EHF5_9CAUD</name>
<dbReference type="Proteomes" id="UP000204231">
    <property type="component" value="Segment"/>
</dbReference>
<dbReference type="GeneID" id="29066563"/>